<dbReference type="RefSeq" id="XP_033654528.1">
    <property type="nucleotide sequence ID" value="XM_033801539.1"/>
</dbReference>
<dbReference type="Gene3D" id="3.90.1300.10">
    <property type="entry name" value="Amidase signature (AS) domain"/>
    <property type="match status" value="1"/>
</dbReference>
<dbReference type="InterPro" id="IPR036928">
    <property type="entry name" value="AS_sf"/>
</dbReference>
<organism evidence="3 4">
    <name type="scientific">Westerdykella ornata</name>
    <dbReference type="NCBI Taxonomy" id="318751"/>
    <lineage>
        <taxon>Eukaryota</taxon>
        <taxon>Fungi</taxon>
        <taxon>Dikarya</taxon>
        <taxon>Ascomycota</taxon>
        <taxon>Pezizomycotina</taxon>
        <taxon>Dothideomycetes</taxon>
        <taxon>Pleosporomycetidae</taxon>
        <taxon>Pleosporales</taxon>
        <taxon>Sporormiaceae</taxon>
        <taxon>Westerdykella</taxon>
    </lineage>
</organism>
<dbReference type="Proteomes" id="UP000800097">
    <property type="component" value="Unassembled WGS sequence"/>
</dbReference>
<sequence length="591" mass="64845">MADEGHMSPCFIQYPAPKTYDIPHKVPVPAQNPVVKGVALPLLSSVVTSIPFVSSLLYANAGFSSLRKVKELDDIEPRYDPAVIPASGPGGEPYSTLGIEDAYQRAEGDGFHTIGDFYDQYKHGTLTPTDVIETLLPLIRRDVQNRTPHSTAFVDSKADLVRRAAEESTRRWKENRPLGLLDGVPFAVKDEMDVKGYRRYVGTKKDFTDGEEVETSWCVKKLEEQGAIIVGKCNMHEVGLDVTNNNPIWGTPRNPYNERYYTGGSSGGSAYAVASGIVPFAIGADGGGSIRIPSNFCGLYGLKPSHGRVSIAPTACMTNTTTVQGPLAANMASLAVSFRVLAQPDPANPVSSQFAVLKEPSSSRIKKLGICKSWFDRADPIVQEHCHSSLRYMTTELGYELIDITLPMLHEGQLAHAMTILCEAATAYPDISFLTPANKILLKVAQQTPATDLLLAQRVRNLIMQHLAYLFKQYPGLIIVTPTTPNAGWPINEAEISHGFTDGNTQMRTMEYVWLANFTGLPCIQFPVGYAEPKHGEGKVPLGMMGHGEWGSEEELIAFGFDGETWLHKGYKEGRRMPARWVDVLKDAGKR</sequence>
<dbReference type="GeneID" id="54554714"/>
<gene>
    <name evidence="3" type="ORF">EI97DRAFT_466551</name>
</gene>
<dbReference type="EMBL" id="ML986491">
    <property type="protein sequence ID" value="KAF2276989.1"/>
    <property type="molecule type" value="Genomic_DNA"/>
</dbReference>
<dbReference type="SUPFAM" id="SSF75304">
    <property type="entry name" value="Amidase signature (AS) enzymes"/>
    <property type="match status" value="1"/>
</dbReference>
<evidence type="ECO:0000256" key="1">
    <source>
        <dbReference type="ARBA" id="ARBA00009199"/>
    </source>
</evidence>
<dbReference type="GO" id="GO:0003824">
    <property type="term" value="F:catalytic activity"/>
    <property type="evidence" value="ECO:0007669"/>
    <property type="project" value="InterPro"/>
</dbReference>
<dbReference type="AlphaFoldDB" id="A0A6A6JPV6"/>
<accession>A0A6A6JPV6</accession>
<dbReference type="OrthoDB" id="421993at2759"/>
<name>A0A6A6JPV6_WESOR</name>
<dbReference type="InterPro" id="IPR000120">
    <property type="entry name" value="Amidase"/>
</dbReference>
<comment type="similarity">
    <text evidence="1">Belongs to the amidase family.</text>
</comment>
<evidence type="ECO:0000313" key="4">
    <source>
        <dbReference type="Proteomes" id="UP000800097"/>
    </source>
</evidence>
<evidence type="ECO:0000313" key="3">
    <source>
        <dbReference type="EMBL" id="KAF2276989.1"/>
    </source>
</evidence>
<keyword evidence="4" id="KW-1185">Reference proteome</keyword>
<dbReference type="Pfam" id="PF01425">
    <property type="entry name" value="Amidase"/>
    <property type="match status" value="1"/>
</dbReference>
<reference evidence="3" key="1">
    <citation type="journal article" date="2020" name="Stud. Mycol.">
        <title>101 Dothideomycetes genomes: a test case for predicting lifestyles and emergence of pathogens.</title>
        <authorList>
            <person name="Haridas S."/>
            <person name="Albert R."/>
            <person name="Binder M."/>
            <person name="Bloem J."/>
            <person name="Labutti K."/>
            <person name="Salamov A."/>
            <person name="Andreopoulos B."/>
            <person name="Baker S."/>
            <person name="Barry K."/>
            <person name="Bills G."/>
            <person name="Bluhm B."/>
            <person name="Cannon C."/>
            <person name="Castanera R."/>
            <person name="Culley D."/>
            <person name="Daum C."/>
            <person name="Ezra D."/>
            <person name="Gonzalez J."/>
            <person name="Henrissat B."/>
            <person name="Kuo A."/>
            <person name="Liang C."/>
            <person name="Lipzen A."/>
            <person name="Lutzoni F."/>
            <person name="Magnuson J."/>
            <person name="Mondo S."/>
            <person name="Nolan M."/>
            <person name="Ohm R."/>
            <person name="Pangilinan J."/>
            <person name="Park H.-J."/>
            <person name="Ramirez L."/>
            <person name="Alfaro M."/>
            <person name="Sun H."/>
            <person name="Tritt A."/>
            <person name="Yoshinaga Y."/>
            <person name="Zwiers L.-H."/>
            <person name="Turgeon B."/>
            <person name="Goodwin S."/>
            <person name="Spatafora J."/>
            <person name="Crous P."/>
            <person name="Grigoriev I."/>
        </authorList>
    </citation>
    <scope>NUCLEOTIDE SEQUENCE</scope>
    <source>
        <strain evidence="3">CBS 379.55</strain>
    </source>
</reference>
<dbReference type="PANTHER" id="PTHR11895:SF67">
    <property type="entry name" value="AMIDASE DOMAIN-CONTAINING PROTEIN"/>
    <property type="match status" value="1"/>
</dbReference>
<evidence type="ECO:0000259" key="2">
    <source>
        <dbReference type="Pfam" id="PF01425"/>
    </source>
</evidence>
<feature type="domain" description="Amidase" evidence="2">
    <location>
        <begin position="148"/>
        <end position="556"/>
    </location>
</feature>
<dbReference type="PANTHER" id="PTHR11895">
    <property type="entry name" value="TRANSAMIDASE"/>
    <property type="match status" value="1"/>
</dbReference>
<dbReference type="PROSITE" id="PS00571">
    <property type="entry name" value="AMIDASES"/>
    <property type="match status" value="1"/>
</dbReference>
<dbReference type="InterPro" id="IPR023631">
    <property type="entry name" value="Amidase_dom"/>
</dbReference>
<proteinExistence type="inferred from homology"/>
<protein>
    <submittedName>
        <fullName evidence="3">Amidase signature enzyme</fullName>
    </submittedName>
</protein>
<dbReference type="InterPro" id="IPR020556">
    <property type="entry name" value="Amidase_CS"/>
</dbReference>